<gene>
    <name evidence="2" type="ORF">P255_01935</name>
</gene>
<accession>V2URZ8</accession>
<organism evidence="2 3">
    <name type="scientific">Acinetobacter brisouii CIP 110357</name>
    <dbReference type="NCBI Taxonomy" id="1341683"/>
    <lineage>
        <taxon>Bacteria</taxon>
        <taxon>Pseudomonadati</taxon>
        <taxon>Pseudomonadota</taxon>
        <taxon>Gammaproteobacteria</taxon>
        <taxon>Moraxellales</taxon>
        <taxon>Moraxellaceae</taxon>
        <taxon>Acinetobacter</taxon>
    </lineage>
</organism>
<dbReference type="PATRIC" id="fig|1341683.3.peg.1921"/>
<evidence type="ECO:0000256" key="1">
    <source>
        <dbReference type="SAM" id="Phobius"/>
    </source>
</evidence>
<dbReference type="Proteomes" id="UP000018418">
    <property type="component" value="Unassembled WGS sequence"/>
</dbReference>
<sequence length="84" mass="9160">MPYQQHEDANTFYEDQSFTPPQPLMLLSPNNLAMLGVYVSRSLGYSPWVGAVAGAAIGGVVLAIIDHQQHPQTPPFSKSTHSHN</sequence>
<dbReference type="RefSeq" id="WP_004899861.1">
    <property type="nucleotide sequence ID" value="NZ_BBTI01000002.1"/>
</dbReference>
<feature type="transmembrane region" description="Helical" evidence="1">
    <location>
        <begin position="45"/>
        <end position="65"/>
    </location>
</feature>
<name>V2URZ8_9GAMM</name>
<dbReference type="OrthoDB" id="9934487at2"/>
<reference evidence="2 3" key="1">
    <citation type="submission" date="2013-10" db="EMBL/GenBank/DDBJ databases">
        <title>The Genome Sequence of Acinetobacter brisouii CIP 110357.</title>
        <authorList>
            <consortium name="The Broad Institute Genomics Platform"/>
            <consortium name="The Broad Institute Genome Sequencing Center for Infectious Disease"/>
            <person name="Cerqueira G."/>
            <person name="Feldgarden M."/>
            <person name="Courvalin P."/>
            <person name="Grillot-Courvalin C."/>
            <person name="Clermont D."/>
            <person name="Rocha E."/>
            <person name="Yoon E.-J."/>
            <person name="Nemec A."/>
            <person name="Young S.K."/>
            <person name="Zeng Q."/>
            <person name="Gargeya S."/>
            <person name="Fitzgerald M."/>
            <person name="Abouelleil A."/>
            <person name="Alvarado L."/>
            <person name="Berlin A.M."/>
            <person name="Chapman S.B."/>
            <person name="Gainer-Dewar J."/>
            <person name="Goldberg J."/>
            <person name="Gnerre S."/>
            <person name="Griggs A."/>
            <person name="Gujja S."/>
            <person name="Hansen M."/>
            <person name="Howarth C."/>
            <person name="Imamovic A."/>
            <person name="Ireland A."/>
            <person name="Larimer J."/>
            <person name="McCowan C."/>
            <person name="Murphy C."/>
            <person name="Pearson M."/>
            <person name="Poon T.W."/>
            <person name="Priest M."/>
            <person name="Roberts A."/>
            <person name="Saif S."/>
            <person name="Shea T."/>
            <person name="Sykes S."/>
            <person name="Wortman J."/>
            <person name="Nusbaum C."/>
            <person name="Birren B."/>
        </authorList>
    </citation>
    <scope>NUCLEOTIDE SEQUENCE [LARGE SCALE GENOMIC DNA]</scope>
    <source>
        <strain evidence="2 3">CIP 110357</strain>
    </source>
</reference>
<keyword evidence="1" id="KW-0812">Transmembrane</keyword>
<protein>
    <submittedName>
        <fullName evidence="2">Uncharacterized protein</fullName>
    </submittedName>
</protein>
<dbReference type="HOGENOM" id="CLU_2520095_0_0_6"/>
<proteinExistence type="predicted"/>
<keyword evidence="1" id="KW-1133">Transmembrane helix</keyword>
<keyword evidence="3" id="KW-1185">Reference proteome</keyword>
<evidence type="ECO:0000313" key="2">
    <source>
        <dbReference type="EMBL" id="ESK51420.1"/>
    </source>
</evidence>
<evidence type="ECO:0000313" key="3">
    <source>
        <dbReference type="Proteomes" id="UP000018418"/>
    </source>
</evidence>
<dbReference type="EMBL" id="AYEU01000006">
    <property type="protein sequence ID" value="ESK51420.1"/>
    <property type="molecule type" value="Genomic_DNA"/>
</dbReference>
<keyword evidence="1" id="KW-0472">Membrane</keyword>
<comment type="caution">
    <text evidence="2">The sequence shown here is derived from an EMBL/GenBank/DDBJ whole genome shotgun (WGS) entry which is preliminary data.</text>
</comment>
<dbReference type="AlphaFoldDB" id="V2URZ8"/>